<name>A0AAC9MZK3_9PSEU</name>
<feature type="region of interest" description="Disordered" evidence="5">
    <location>
        <begin position="395"/>
        <end position="436"/>
    </location>
</feature>
<dbReference type="InterPro" id="IPR044946">
    <property type="entry name" value="Restrct_endonuc_typeI_TRD_sf"/>
</dbReference>
<gene>
    <name evidence="7" type="ORF">TL08_16860</name>
</gene>
<dbReference type="Pfam" id="PF01420">
    <property type="entry name" value="Methylase_S"/>
    <property type="match status" value="1"/>
</dbReference>
<dbReference type="EC" id="3.1.21.3" evidence="7"/>
<feature type="compositionally biased region" description="Low complexity" evidence="5">
    <location>
        <begin position="406"/>
        <end position="429"/>
    </location>
</feature>
<evidence type="ECO:0000256" key="4">
    <source>
        <dbReference type="ARBA" id="ARBA00038652"/>
    </source>
</evidence>
<accession>A0AAC9MZK3</accession>
<dbReference type="CDD" id="cd17524">
    <property type="entry name" value="RMtype1_S_EcoUTORF5051P-TRD2-CR2_like"/>
    <property type="match status" value="1"/>
</dbReference>
<comment type="similarity">
    <text evidence="1">Belongs to the type-I restriction system S methylase family.</text>
</comment>
<dbReference type="GO" id="GO:0009307">
    <property type="term" value="P:DNA restriction-modification system"/>
    <property type="evidence" value="ECO:0007669"/>
    <property type="project" value="UniProtKB-KW"/>
</dbReference>
<evidence type="ECO:0000256" key="2">
    <source>
        <dbReference type="ARBA" id="ARBA00022747"/>
    </source>
</evidence>
<comment type="subunit">
    <text evidence="4">The methyltransferase is composed of M and S polypeptides.</text>
</comment>
<proteinExistence type="inferred from homology"/>
<organism evidence="7 8">
    <name type="scientific">Actinoalloteichus hymeniacidonis</name>
    <dbReference type="NCBI Taxonomy" id="340345"/>
    <lineage>
        <taxon>Bacteria</taxon>
        <taxon>Bacillati</taxon>
        <taxon>Actinomycetota</taxon>
        <taxon>Actinomycetes</taxon>
        <taxon>Pseudonocardiales</taxon>
        <taxon>Pseudonocardiaceae</taxon>
        <taxon>Actinoalloteichus</taxon>
    </lineage>
</organism>
<evidence type="ECO:0000313" key="7">
    <source>
        <dbReference type="EMBL" id="AOS64172.1"/>
    </source>
</evidence>
<evidence type="ECO:0000313" key="8">
    <source>
        <dbReference type="Proteomes" id="UP000095210"/>
    </source>
</evidence>
<dbReference type="InterPro" id="IPR000055">
    <property type="entry name" value="Restrct_endonuc_typeI_TRD"/>
</dbReference>
<keyword evidence="7" id="KW-0540">Nuclease</keyword>
<keyword evidence="8" id="KW-1185">Reference proteome</keyword>
<keyword evidence="7" id="KW-0378">Hydrolase</keyword>
<reference evidence="8" key="1">
    <citation type="submission" date="2016-03" db="EMBL/GenBank/DDBJ databases">
        <title>Complete genome sequence of the type strain Actinoalloteichus hymeniacidonis DSM 45092.</title>
        <authorList>
            <person name="Schaffert L."/>
            <person name="Albersmeier A."/>
            <person name="Winkler A."/>
            <person name="Kalinowski J."/>
            <person name="Zotchev S."/>
            <person name="Ruckert C."/>
        </authorList>
    </citation>
    <scope>NUCLEOTIDE SEQUENCE [LARGE SCALE GENOMIC DNA]</scope>
    <source>
        <strain evidence="8">HPA177(T) (DSM 45092(T))</strain>
    </source>
</reference>
<dbReference type="Gene3D" id="3.90.220.20">
    <property type="entry name" value="DNA methylase specificity domains"/>
    <property type="match status" value="2"/>
</dbReference>
<evidence type="ECO:0000256" key="3">
    <source>
        <dbReference type="ARBA" id="ARBA00023125"/>
    </source>
</evidence>
<dbReference type="GO" id="GO:0003677">
    <property type="term" value="F:DNA binding"/>
    <property type="evidence" value="ECO:0007669"/>
    <property type="project" value="UniProtKB-KW"/>
</dbReference>
<protein>
    <submittedName>
        <fullName evidence="7">Restriction endonuclease S subunit</fullName>
        <ecNumber evidence="7">3.1.21.3</ecNumber>
    </submittedName>
</protein>
<keyword evidence="7" id="KW-0255">Endonuclease</keyword>
<evidence type="ECO:0000256" key="5">
    <source>
        <dbReference type="SAM" id="MobiDB-lite"/>
    </source>
</evidence>
<dbReference type="SUPFAM" id="SSF116734">
    <property type="entry name" value="DNA methylase specificity domain"/>
    <property type="match status" value="2"/>
</dbReference>
<dbReference type="EMBL" id="CP014859">
    <property type="protein sequence ID" value="AOS64172.1"/>
    <property type="molecule type" value="Genomic_DNA"/>
</dbReference>
<dbReference type="PANTHER" id="PTHR43140">
    <property type="entry name" value="TYPE-1 RESTRICTION ENZYME ECOKI SPECIFICITY PROTEIN"/>
    <property type="match status" value="1"/>
</dbReference>
<keyword evidence="2" id="KW-0680">Restriction system</keyword>
<dbReference type="GO" id="GO:0009035">
    <property type="term" value="F:type I site-specific deoxyribonuclease activity"/>
    <property type="evidence" value="ECO:0007669"/>
    <property type="project" value="UniProtKB-EC"/>
</dbReference>
<dbReference type="InterPro" id="IPR051212">
    <property type="entry name" value="Type-I_RE_S_subunit"/>
</dbReference>
<dbReference type="AlphaFoldDB" id="A0AAC9MZK3"/>
<dbReference type="Proteomes" id="UP000095210">
    <property type="component" value="Chromosome"/>
</dbReference>
<feature type="domain" description="Type I restriction modification DNA specificity" evidence="6">
    <location>
        <begin position="2"/>
        <end position="89"/>
    </location>
</feature>
<evidence type="ECO:0000259" key="6">
    <source>
        <dbReference type="Pfam" id="PF01420"/>
    </source>
</evidence>
<dbReference type="REBASE" id="161454">
    <property type="entry name" value="S.Ahy177ORF16865P"/>
</dbReference>
<dbReference type="KEGG" id="ahm:TL08_16860"/>
<dbReference type="PANTHER" id="PTHR43140:SF1">
    <property type="entry name" value="TYPE I RESTRICTION ENZYME ECOKI SPECIFICITY SUBUNIT"/>
    <property type="match status" value="1"/>
</dbReference>
<sequence length="436" mass="48520">MISWAATLGAHIWRGPEAALNQHIFKVRPFIDKYFLFYLLEYKINELLASSHGSGMIHITRPKFDQLQVAIPPLSEQRRIVEALETHNSRIVAATGDLISAQSRFEVLKRSAILQTTSGARSTQNQDHEPATELLTRIANELERTPNAKRRKDVRPAPLSPRVNLPSHWRIAPLGALTRNIEYGTSAKASSDPTEPNIAVLRMGNIQDGRLDLRELKYLPRSHPDSSKLLLADGDLLFNRTNSPELVGKSAVYHSAMGPATFASYLIRCQFAHGVEPEWVSLCINSPVGRQYIRSVAAQQVGQANVNSTKLASFPIPIPPHSEQIELLKEFHMWKDQVDRTTKIAQRALTQSKALRQSLLTRAFTGSLVAQDPADEPASLLLHRIRIEREVQDAKPRTIRKRRKTSTTAPTSRVSSAASSSISLASTTAVQQELPL</sequence>
<evidence type="ECO:0000256" key="1">
    <source>
        <dbReference type="ARBA" id="ARBA00010923"/>
    </source>
</evidence>
<keyword evidence="3" id="KW-0238">DNA-binding</keyword>